<comment type="similarity">
    <text evidence="3">In the C-terminal section; belongs to the flavoprotein pyridine nucleotide cytochrome reductase family.</text>
</comment>
<evidence type="ECO:0000256" key="13">
    <source>
        <dbReference type="ARBA" id="ARBA00023004"/>
    </source>
</evidence>
<keyword evidence="9" id="KW-0479">Metal-binding</keyword>
<evidence type="ECO:0000256" key="15">
    <source>
        <dbReference type="ARBA" id="ARBA00025094"/>
    </source>
</evidence>
<gene>
    <name evidence="22" type="ORF">EGC82_20565</name>
</gene>
<dbReference type="GO" id="GO:0008941">
    <property type="term" value="F:nitric oxide dioxygenase NAD(P)H activity"/>
    <property type="evidence" value="ECO:0007669"/>
    <property type="project" value="UniProtKB-EC"/>
</dbReference>
<protein>
    <recommendedName>
        <fullName evidence="4">nitric oxide dioxygenase</fullName>
        <ecNumber evidence="4">1.14.12.17</ecNumber>
    </recommendedName>
</protein>
<keyword evidence="13" id="KW-0408">Iron</keyword>
<dbReference type="PRINTS" id="PR00409">
    <property type="entry name" value="PHDIOXRDTASE"/>
</dbReference>
<dbReference type="OrthoDB" id="9801223at2"/>
<evidence type="ECO:0000256" key="8">
    <source>
        <dbReference type="ARBA" id="ARBA00022630"/>
    </source>
</evidence>
<sequence>MLDTATVKIIKATVPALQIYANDITSHFYPLLFAQHPEVLPFFNQTNQGKGTQPKALANAVIAYGANIDELGNLSAAVSKIVQKHVALGILPDQYDAVGSCLLQAIKTVLGDAATDEVIDAWAKAYGQLANILIEAEETIYSANEQKTGSWRGEREFILVKRVDESSVITSFYFQPFDDKGLPSFEAGQFLTLVFDDIDGVSMRRNYSLSDAAGNDYLRISVKREPNGVVSNHLHNNIQLGDKVKLRAPSGDFTLRKNNKPLILLTGGVGITPAISMLNTEAGSGRDIRFIHAAINSDVHAFKNHVDQLATTHDHIKPLYVYSQPEVHCQPHATGFIDASMIAEQLPADRDVEFYLLGPTGFMKAALAIATGLGVPENQIHYEFFGPSESLTA</sequence>
<dbReference type="CDD" id="cd06184">
    <property type="entry name" value="flavohem_like_fad_nad_binding"/>
    <property type="match status" value="1"/>
</dbReference>
<dbReference type="GO" id="GO:0071949">
    <property type="term" value="F:FAD binding"/>
    <property type="evidence" value="ECO:0007669"/>
    <property type="project" value="TreeGrafter"/>
</dbReference>
<dbReference type="Gene3D" id="1.10.490.10">
    <property type="entry name" value="Globins"/>
    <property type="match status" value="1"/>
</dbReference>
<evidence type="ECO:0000256" key="18">
    <source>
        <dbReference type="ARBA" id="ARBA00049433"/>
    </source>
</evidence>
<name>A0A3G8LYU6_9GAMM</name>
<evidence type="ECO:0000256" key="4">
    <source>
        <dbReference type="ARBA" id="ARBA00012229"/>
    </source>
</evidence>
<dbReference type="Pfam" id="PF00970">
    <property type="entry name" value="FAD_binding_6"/>
    <property type="match status" value="1"/>
</dbReference>
<keyword evidence="11" id="KW-0521">NADP</keyword>
<dbReference type="GO" id="GO:0009636">
    <property type="term" value="P:response to toxic substance"/>
    <property type="evidence" value="ECO:0007669"/>
    <property type="project" value="UniProtKB-KW"/>
</dbReference>
<evidence type="ECO:0000256" key="14">
    <source>
        <dbReference type="ARBA" id="ARBA00023027"/>
    </source>
</evidence>
<comment type="catalytic activity">
    <reaction evidence="18">
        <text>2 nitric oxide + NADPH + 2 O2 = 2 nitrate + NADP(+) + H(+)</text>
        <dbReference type="Rhea" id="RHEA:19465"/>
        <dbReference type="ChEBI" id="CHEBI:15378"/>
        <dbReference type="ChEBI" id="CHEBI:15379"/>
        <dbReference type="ChEBI" id="CHEBI:16480"/>
        <dbReference type="ChEBI" id="CHEBI:17632"/>
        <dbReference type="ChEBI" id="CHEBI:57783"/>
        <dbReference type="ChEBI" id="CHEBI:58349"/>
        <dbReference type="EC" id="1.14.12.17"/>
    </reaction>
</comment>
<evidence type="ECO:0000256" key="16">
    <source>
        <dbReference type="ARBA" id="ARBA00034078"/>
    </source>
</evidence>
<dbReference type="PANTHER" id="PTHR43396">
    <property type="entry name" value="FLAVOHEMOPROTEIN"/>
    <property type="match status" value="1"/>
</dbReference>
<dbReference type="RefSeq" id="WP_124732401.1">
    <property type="nucleotide sequence ID" value="NZ_CBCSKC010000083.1"/>
</dbReference>
<dbReference type="GO" id="GO:0046872">
    <property type="term" value="F:metal ion binding"/>
    <property type="evidence" value="ECO:0007669"/>
    <property type="project" value="UniProtKB-KW"/>
</dbReference>
<keyword evidence="7 19" id="KW-0561">Oxygen transport</keyword>
<evidence type="ECO:0000259" key="21">
    <source>
        <dbReference type="PROSITE" id="PS51384"/>
    </source>
</evidence>
<evidence type="ECO:0000256" key="17">
    <source>
        <dbReference type="ARBA" id="ARBA00048649"/>
    </source>
</evidence>
<dbReference type="NCBIfam" id="NF009805">
    <property type="entry name" value="PRK13289.1"/>
    <property type="match status" value="1"/>
</dbReference>
<dbReference type="GO" id="GO:0019825">
    <property type="term" value="F:oxygen binding"/>
    <property type="evidence" value="ECO:0007669"/>
    <property type="project" value="InterPro"/>
</dbReference>
<dbReference type="InterPro" id="IPR009050">
    <property type="entry name" value="Globin-like_sf"/>
</dbReference>
<evidence type="ECO:0000313" key="23">
    <source>
        <dbReference type="Proteomes" id="UP000278035"/>
    </source>
</evidence>
<evidence type="ECO:0000256" key="19">
    <source>
        <dbReference type="RuleBase" id="RU000356"/>
    </source>
</evidence>
<dbReference type="GO" id="GO:0071500">
    <property type="term" value="P:cellular response to nitrosative stress"/>
    <property type="evidence" value="ECO:0007669"/>
    <property type="project" value="TreeGrafter"/>
</dbReference>
<dbReference type="GO" id="GO:0005344">
    <property type="term" value="F:oxygen carrier activity"/>
    <property type="evidence" value="ECO:0007669"/>
    <property type="project" value="UniProtKB-KW"/>
</dbReference>
<dbReference type="PANTHER" id="PTHR43396:SF3">
    <property type="entry name" value="FLAVOHEMOPROTEIN"/>
    <property type="match status" value="1"/>
</dbReference>
<evidence type="ECO:0000256" key="10">
    <source>
        <dbReference type="ARBA" id="ARBA00022827"/>
    </source>
</evidence>
<proteinExistence type="inferred from homology"/>
<dbReference type="SUPFAM" id="SSF46458">
    <property type="entry name" value="Globin-like"/>
    <property type="match status" value="1"/>
</dbReference>
<dbReference type="Pfam" id="PF00042">
    <property type="entry name" value="Globin"/>
    <property type="match status" value="1"/>
</dbReference>
<evidence type="ECO:0000259" key="20">
    <source>
        <dbReference type="PROSITE" id="PS01033"/>
    </source>
</evidence>
<evidence type="ECO:0000256" key="9">
    <source>
        <dbReference type="ARBA" id="ARBA00022723"/>
    </source>
</evidence>
<evidence type="ECO:0000256" key="3">
    <source>
        <dbReference type="ARBA" id="ARBA00006401"/>
    </source>
</evidence>
<comment type="cofactor">
    <cofactor evidence="2">
        <name>FAD</name>
        <dbReference type="ChEBI" id="CHEBI:57692"/>
    </cofactor>
</comment>
<keyword evidence="23" id="KW-1185">Reference proteome</keyword>
<feature type="domain" description="Globin" evidence="20">
    <location>
        <begin position="1"/>
        <end position="138"/>
    </location>
</feature>
<accession>A0A3G8LYU6</accession>
<dbReference type="AlphaFoldDB" id="A0A3G8LYU6"/>
<comment type="similarity">
    <text evidence="19">Belongs to the globin family.</text>
</comment>
<dbReference type="GO" id="GO:0020037">
    <property type="term" value="F:heme binding"/>
    <property type="evidence" value="ECO:0007669"/>
    <property type="project" value="InterPro"/>
</dbReference>
<dbReference type="InterPro" id="IPR001433">
    <property type="entry name" value="OxRdtase_FAD/NAD-bd"/>
</dbReference>
<dbReference type="EMBL" id="CP034015">
    <property type="protein sequence ID" value="AZG74933.1"/>
    <property type="molecule type" value="Genomic_DNA"/>
</dbReference>
<keyword evidence="12 22" id="KW-0560">Oxidoreductase</keyword>
<dbReference type="PROSITE" id="PS51384">
    <property type="entry name" value="FAD_FR"/>
    <property type="match status" value="1"/>
</dbReference>
<feature type="domain" description="FAD-binding FR-type" evidence="21">
    <location>
        <begin position="152"/>
        <end position="256"/>
    </location>
</feature>
<dbReference type="Gene3D" id="2.40.30.10">
    <property type="entry name" value="Translation factors"/>
    <property type="match status" value="1"/>
</dbReference>
<evidence type="ECO:0000313" key="22">
    <source>
        <dbReference type="EMBL" id="AZG74933.1"/>
    </source>
</evidence>
<evidence type="ECO:0000256" key="1">
    <source>
        <dbReference type="ARBA" id="ARBA00001970"/>
    </source>
</evidence>
<evidence type="ECO:0000256" key="2">
    <source>
        <dbReference type="ARBA" id="ARBA00001974"/>
    </source>
</evidence>
<dbReference type="FunFam" id="1.10.490.10:FF:000003">
    <property type="entry name" value="Flavohemoprotein"/>
    <property type="match status" value="1"/>
</dbReference>
<dbReference type="KEGG" id="slj:EGC82_20565"/>
<keyword evidence="10" id="KW-0274">FAD</keyword>
<dbReference type="SUPFAM" id="SSF63380">
    <property type="entry name" value="Riboflavin synthase domain-like"/>
    <property type="match status" value="1"/>
</dbReference>
<organism evidence="22 23">
    <name type="scientific">Shewanella livingstonensis</name>
    <dbReference type="NCBI Taxonomy" id="150120"/>
    <lineage>
        <taxon>Bacteria</taxon>
        <taxon>Pseudomonadati</taxon>
        <taxon>Pseudomonadota</taxon>
        <taxon>Gammaproteobacteria</taxon>
        <taxon>Alteromonadales</taxon>
        <taxon>Shewanellaceae</taxon>
        <taxon>Shewanella</taxon>
    </lineage>
</organism>
<keyword evidence="19" id="KW-0813">Transport</keyword>
<dbReference type="InterPro" id="IPR017927">
    <property type="entry name" value="FAD-bd_FR_type"/>
</dbReference>
<keyword evidence="6 19" id="KW-0349">Heme</keyword>
<keyword evidence="8" id="KW-0285">Flavoprotein</keyword>
<dbReference type="SUPFAM" id="SSF52343">
    <property type="entry name" value="Ferredoxin reductase-like, C-terminal NADP-linked domain"/>
    <property type="match status" value="1"/>
</dbReference>
<dbReference type="InterPro" id="IPR039261">
    <property type="entry name" value="FNR_nucleotide-bd"/>
</dbReference>
<keyword evidence="14" id="KW-0520">NAD</keyword>
<dbReference type="InterPro" id="IPR000971">
    <property type="entry name" value="Globin"/>
</dbReference>
<reference evidence="23" key="1">
    <citation type="submission" date="2018-11" db="EMBL/GenBank/DDBJ databases">
        <title>Shewanella sp. M2.</title>
        <authorList>
            <person name="Hwang Y.J."/>
            <person name="Hwang C.Y."/>
        </authorList>
    </citation>
    <scope>NUCLEOTIDE SEQUENCE [LARGE SCALE GENOMIC DNA]</scope>
    <source>
        <strain evidence="23">LMG 19866</strain>
    </source>
</reference>
<comment type="catalytic activity">
    <reaction evidence="17">
        <text>2 nitric oxide + NADH + 2 O2 = 2 nitrate + NAD(+) + H(+)</text>
        <dbReference type="Rhea" id="RHEA:19469"/>
        <dbReference type="ChEBI" id="CHEBI:15378"/>
        <dbReference type="ChEBI" id="CHEBI:15379"/>
        <dbReference type="ChEBI" id="CHEBI:16480"/>
        <dbReference type="ChEBI" id="CHEBI:17632"/>
        <dbReference type="ChEBI" id="CHEBI:57540"/>
        <dbReference type="ChEBI" id="CHEBI:57945"/>
        <dbReference type="EC" id="1.14.12.17"/>
    </reaction>
</comment>
<comment type="function">
    <text evidence="15">Is involved in NO detoxification in an aerobic process, termed nitric oxide dioxygenase (NOD) reaction that utilizes O(2) and NAD(P)H to convert NO to nitrate, which protects the bacterium from various noxious nitrogen compounds. Therefore, plays a central role in the inducible response to nitrosative stress.</text>
</comment>
<dbReference type="InterPro" id="IPR017938">
    <property type="entry name" value="Riboflavin_synthase-like_b-brl"/>
</dbReference>
<dbReference type="FunFam" id="3.40.50.80:FF:000010">
    <property type="entry name" value="Flavohemoprotein"/>
    <property type="match status" value="1"/>
</dbReference>
<comment type="cofactor">
    <cofactor evidence="1">
        <name>heme b</name>
        <dbReference type="ChEBI" id="CHEBI:60344"/>
    </cofactor>
</comment>
<dbReference type="InterPro" id="IPR008333">
    <property type="entry name" value="Cbr1-like_FAD-bd_dom"/>
</dbReference>
<evidence type="ECO:0000256" key="5">
    <source>
        <dbReference type="ARBA" id="ARBA00022575"/>
    </source>
</evidence>
<comment type="cofactor">
    <cofactor evidence="16">
        <name>[2Fe-2S] cluster</name>
        <dbReference type="ChEBI" id="CHEBI:190135"/>
    </cofactor>
</comment>
<dbReference type="GO" id="GO:0046210">
    <property type="term" value="P:nitric oxide catabolic process"/>
    <property type="evidence" value="ECO:0007669"/>
    <property type="project" value="TreeGrafter"/>
</dbReference>
<evidence type="ECO:0000256" key="7">
    <source>
        <dbReference type="ARBA" id="ARBA00022621"/>
    </source>
</evidence>
<dbReference type="EC" id="1.14.12.17" evidence="4"/>
<dbReference type="PROSITE" id="PS01033">
    <property type="entry name" value="GLOBIN"/>
    <property type="match status" value="1"/>
</dbReference>
<keyword evidence="5" id="KW-0216">Detoxification</keyword>
<evidence type="ECO:0000256" key="6">
    <source>
        <dbReference type="ARBA" id="ARBA00022617"/>
    </source>
</evidence>
<evidence type="ECO:0000256" key="12">
    <source>
        <dbReference type="ARBA" id="ARBA00023002"/>
    </source>
</evidence>
<dbReference type="InterPro" id="IPR012292">
    <property type="entry name" value="Globin/Proto"/>
</dbReference>
<dbReference type="Proteomes" id="UP000278035">
    <property type="component" value="Chromosome"/>
</dbReference>
<evidence type="ECO:0000256" key="11">
    <source>
        <dbReference type="ARBA" id="ARBA00022857"/>
    </source>
</evidence>
<dbReference type="Gene3D" id="3.40.50.80">
    <property type="entry name" value="Nucleotide-binding domain of ferredoxin-NADP reductase (FNR) module"/>
    <property type="match status" value="1"/>
</dbReference>
<dbReference type="Pfam" id="PF00175">
    <property type="entry name" value="NAD_binding_1"/>
    <property type="match status" value="1"/>
</dbReference>